<protein>
    <submittedName>
        <fullName evidence="2">Uncharacterized protein</fullName>
    </submittedName>
</protein>
<feature type="compositionally biased region" description="Polar residues" evidence="1">
    <location>
        <begin position="31"/>
        <end position="40"/>
    </location>
</feature>
<accession>A0A5J4UWT8</accession>
<name>A0A5J4UWT8_9EUKA</name>
<evidence type="ECO:0000256" key="1">
    <source>
        <dbReference type="SAM" id="MobiDB-lite"/>
    </source>
</evidence>
<feature type="region of interest" description="Disordered" evidence="1">
    <location>
        <begin position="1"/>
        <end position="48"/>
    </location>
</feature>
<dbReference type="Proteomes" id="UP000324800">
    <property type="component" value="Unassembled WGS sequence"/>
</dbReference>
<proteinExistence type="predicted"/>
<organism evidence="2 3">
    <name type="scientific">Streblomastix strix</name>
    <dbReference type="NCBI Taxonomy" id="222440"/>
    <lineage>
        <taxon>Eukaryota</taxon>
        <taxon>Metamonada</taxon>
        <taxon>Preaxostyla</taxon>
        <taxon>Oxymonadida</taxon>
        <taxon>Streblomastigidae</taxon>
        <taxon>Streblomastix</taxon>
    </lineage>
</organism>
<gene>
    <name evidence="2" type="ORF">EZS28_029298</name>
</gene>
<evidence type="ECO:0000313" key="2">
    <source>
        <dbReference type="EMBL" id="KAA6375176.1"/>
    </source>
</evidence>
<sequence length="124" mass="14214">MRGQINTQQDLQLQQLEEKHSHGSIGVEQKPIQTQGSKIPNNPEYIPKHPRAALSREQAIIYNKILTKAKEAEKDGNYERSIKLLSKALDIADDDTTLHQKVKEKYELEKKKVCDVTKFTCDLN</sequence>
<reference evidence="2 3" key="1">
    <citation type="submission" date="2019-03" db="EMBL/GenBank/DDBJ databases">
        <title>Single cell metagenomics reveals metabolic interactions within the superorganism composed of flagellate Streblomastix strix and complex community of Bacteroidetes bacteria on its surface.</title>
        <authorList>
            <person name="Treitli S.C."/>
            <person name="Kolisko M."/>
            <person name="Husnik F."/>
            <person name="Keeling P."/>
            <person name="Hampl V."/>
        </authorList>
    </citation>
    <scope>NUCLEOTIDE SEQUENCE [LARGE SCALE GENOMIC DNA]</scope>
    <source>
        <strain evidence="2">ST1C</strain>
    </source>
</reference>
<dbReference type="EMBL" id="SNRW01011420">
    <property type="protein sequence ID" value="KAA6375176.1"/>
    <property type="molecule type" value="Genomic_DNA"/>
</dbReference>
<comment type="caution">
    <text evidence="2">The sequence shown here is derived from an EMBL/GenBank/DDBJ whole genome shotgun (WGS) entry which is preliminary data.</text>
</comment>
<evidence type="ECO:0000313" key="3">
    <source>
        <dbReference type="Proteomes" id="UP000324800"/>
    </source>
</evidence>
<dbReference type="AlphaFoldDB" id="A0A5J4UWT8"/>